<dbReference type="GO" id="GO:0032259">
    <property type="term" value="P:methylation"/>
    <property type="evidence" value="ECO:0007669"/>
    <property type="project" value="UniProtKB-KW"/>
</dbReference>
<dbReference type="Proteomes" id="UP000033423">
    <property type="component" value="Unassembled WGS sequence"/>
</dbReference>
<sequence length="267" mass="29908">MVVSAGFIDFQVTWRADVFSGVPQQSEAALFGTMGINFYAYKPRAKGKSRTVAQKVDEPKNPTFNRKEHWDSVYKNKLPTQVSWYEEYPEVSLKLIKSTGVGPDGNIIDVGGGTSSVADTLLADGYQRITVLDISPSALEKSRQRLSEHAHKVKWLEADITEARLPEEYDLWHDRAVFHFLTDAGDRKRYVQAVKQSLKPGGHLIIATFAIDGPQKCSGLEVVRYSPEGLHNELGGDFELLESFGIDHVTPAKGMQRFTFCRFIRLG</sequence>
<dbReference type="GO" id="GO:0008168">
    <property type="term" value="F:methyltransferase activity"/>
    <property type="evidence" value="ECO:0007669"/>
    <property type="project" value="UniProtKB-KW"/>
</dbReference>
<dbReference type="CDD" id="cd02440">
    <property type="entry name" value="AdoMet_MTases"/>
    <property type="match status" value="1"/>
</dbReference>
<keyword evidence="2" id="KW-0808">Transferase</keyword>
<dbReference type="EMBL" id="LACI01001219">
    <property type="protein sequence ID" value="KJU84952.1"/>
    <property type="molecule type" value="Genomic_DNA"/>
</dbReference>
<evidence type="ECO:0000259" key="1">
    <source>
        <dbReference type="Pfam" id="PF08242"/>
    </source>
</evidence>
<dbReference type="AlphaFoldDB" id="A0A0F3GSZ1"/>
<dbReference type="Pfam" id="PF08242">
    <property type="entry name" value="Methyltransf_12"/>
    <property type="match status" value="1"/>
</dbReference>
<dbReference type="InterPro" id="IPR029063">
    <property type="entry name" value="SAM-dependent_MTases_sf"/>
</dbReference>
<reference evidence="2 3" key="1">
    <citation type="submission" date="2015-02" db="EMBL/GenBank/DDBJ databases">
        <title>Single-cell genomics of uncultivated deep-branching MTB reveals a conserved set of magnetosome genes.</title>
        <authorList>
            <person name="Kolinko S."/>
            <person name="Richter M."/>
            <person name="Glockner F.O."/>
            <person name="Brachmann A."/>
            <person name="Schuler D."/>
        </authorList>
    </citation>
    <scope>NUCLEOTIDE SEQUENCE [LARGE SCALE GENOMIC DNA]</scope>
    <source>
        <strain evidence="2">TM-1</strain>
    </source>
</reference>
<evidence type="ECO:0000313" key="2">
    <source>
        <dbReference type="EMBL" id="KJU84952.1"/>
    </source>
</evidence>
<gene>
    <name evidence="2" type="ORF">MBAV_002854</name>
</gene>
<keyword evidence="2" id="KW-0489">Methyltransferase</keyword>
<dbReference type="SUPFAM" id="SSF53335">
    <property type="entry name" value="S-adenosyl-L-methionine-dependent methyltransferases"/>
    <property type="match status" value="1"/>
</dbReference>
<dbReference type="InterPro" id="IPR013217">
    <property type="entry name" value="Methyltransf_12"/>
</dbReference>
<dbReference type="Gene3D" id="3.40.50.150">
    <property type="entry name" value="Vaccinia Virus protein VP39"/>
    <property type="match status" value="1"/>
</dbReference>
<comment type="caution">
    <text evidence="2">The sequence shown here is derived from an EMBL/GenBank/DDBJ whole genome shotgun (WGS) entry which is preliminary data.</text>
</comment>
<organism evidence="2 3">
    <name type="scientific">Candidatus Magnetobacterium bavaricum</name>
    <dbReference type="NCBI Taxonomy" id="29290"/>
    <lineage>
        <taxon>Bacteria</taxon>
        <taxon>Pseudomonadati</taxon>
        <taxon>Nitrospirota</taxon>
        <taxon>Thermodesulfovibrionia</taxon>
        <taxon>Thermodesulfovibrionales</taxon>
        <taxon>Candidatus Magnetobacteriaceae</taxon>
        <taxon>Candidatus Magnetobacterium</taxon>
    </lineage>
</organism>
<keyword evidence="3" id="KW-1185">Reference proteome</keyword>
<dbReference type="PANTHER" id="PTHR12843">
    <property type="entry name" value="PROTEIN-LYSINE N-METHYLTRANSFERASE METTL10"/>
    <property type="match status" value="1"/>
</dbReference>
<accession>A0A0F3GSZ1</accession>
<proteinExistence type="predicted"/>
<evidence type="ECO:0000313" key="3">
    <source>
        <dbReference type="Proteomes" id="UP000033423"/>
    </source>
</evidence>
<dbReference type="PANTHER" id="PTHR12843:SF5">
    <property type="entry name" value="EEF1A LYSINE METHYLTRANSFERASE 2"/>
    <property type="match status" value="1"/>
</dbReference>
<feature type="domain" description="Methyltransferase type 12" evidence="1">
    <location>
        <begin position="108"/>
        <end position="204"/>
    </location>
</feature>
<name>A0A0F3GSZ1_9BACT</name>
<dbReference type="PATRIC" id="fig|29290.4.peg.3798"/>
<protein>
    <submittedName>
        <fullName evidence="2">Type 12 methyltransferase</fullName>
    </submittedName>
</protein>